<proteinExistence type="predicted"/>
<evidence type="ECO:0000259" key="3">
    <source>
        <dbReference type="PROSITE" id="PS50977"/>
    </source>
</evidence>
<keyword evidence="5" id="KW-1185">Reference proteome</keyword>
<evidence type="ECO:0000256" key="2">
    <source>
        <dbReference type="PROSITE-ProRule" id="PRU00335"/>
    </source>
</evidence>
<name>A0A553V2P9_9DEIO</name>
<dbReference type="GO" id="GO:0003677">
    <property type="term" value="F:DNA binding"/>
    <property type="evidence" value="ECO:0007669"/>
    <property type="project" value="UniProtKB-UniRule"/>
</dbReference>
<sequence>MRTAKQDWLAAGFVLLREEGEQALTIERLCAAMRLTKGAFYHHFQNAEGFRTALLDAWRERHTTAPIEQAQQAAEGAGRLSQLAAIIRPLDHALDLSVRAWSLRNAEVKAAFDQVDQTRLAYLTELHRQMGRAEPEQRARQDYAEFVGRQCLGWLETWPADAGLADTQSHTGD</sequence>
<dbReference type="Pfam" id="PF00440">
    <property type="entry name" value="TetR_N"/>
    <property type="match status" value="1"/>
</dbReference>
<gene>
    <name evidence="4" type="ORF">FNU79_06100</name>
</gene>
<feature type="DNA-binding region" description="H-T-H motif" evidence="2">
    <location>
        <begin position="25"/>
        <end position="44"/>
    </location>
</feature>
<dbReference type="SUPFAM" id="SSF46689">
    <property type="entry name" value="Homeodomain-like"/>
    <property type="match status" value="1"/>
</dbReference>
<keyword evidence="1 2" id="KW-0238">DNA-binding</keyword>
<feature type="domain" description="HTH tetR-type" evidence="3">
    <location>
        <begin position="2"/>
        <end position="62"/>
    </location>
</feature>
<evidence type="ECO:0000313" key="5">
    <source>
        <dbReference type="Proteomes" id="UP000316092"/>
    </source>
</evidence>
<dbReference type="Gene3D" id="1.10.357.10">
    <property type="entry name" value="Tetracycline Repressor, domain 2"/>
    <property type="match status" value="1"/>
</dbReference>
<dbReference type="RefSeq" id="WP_143719992.1">
    <property type="nucleotide sequence ID" value="NZ_VKDB01000004.1"/>
</dbReference>
<protein>
    <submittedName>
        <fullName evidence="4">TetR/AcrR family transcriptional regulator</fullName>
    </submittedName>
</protein>
<evidence type="ECO:0000313" key="4">
    <source>
        <dbReference type="EMBL" id="TSA86759.1"/>
    </source>
</evidence>
<dbReference type="InterPro" id="IPR009057">
    <property type="entry name" value="Homeodomain-like_sf"/>
</dbReference>
<dbReference type="PROSITE" id="PS50977">
    <property type="entry name" value="HTH_TETR_2"/>
    <property type="match status" value="1"/>
</dbReference>
<reference evidence="4 5" key="1">
    <citation type="submission" date="2019-07" db="EMBL/GenBank/DDBJ databases">
        <title>Deinococcus detaillus sp. nov., isolated from humus soil in Antarctica.</title>
        <authorList>
            <person name="Zhang K."/>
        </authorList>
    </citation>
    <scope>NUCLEOTIDE SEQUENCE [LARGE SCALE GENOMIC DNA]</scope>
    <source>
        <strain evidence="4 5">H1</strain>
    </source>
</reference>
<dbReference type="EMBL" id="VKDB01000004">
    <property type="protein sequence ID" value="TSA86759.1"/>
    <property type="molecule type" value="Genomic_DNA"/>
</dbReference>
<dbReference type="OrthoDB" id="9812484at2"/>
<organism evidence="4 5">
    <name type="scientific">Deinococcus detaillensis</name>
    <dbReference type="NCBI Taxonomy" id="2592048"/>
    <lineage>
        <taxon>Bacteria</taxon>
        <taxon>Thermotogati</taxon>
        <taxon>Deinococcota</taxon>
        <taxon>Deinococci</taxon>
        <taxon>Deinococcales</taxon>
        <taxon>Deinococcaceae</taxon>
        <taxon>Deinococcus</taxon>
    </lineage>
</organism>
<dbReference type="InterPro" id="IPR001647">
    <property type="entry name" value="HTH_TetR"/>
</dbReference>
<comment type="caution">
    <text evidence="4">The sequence shown here is derived from an EMBL/GenBank/DDBJ whole genome shotgun (WGS) entry which is preliminary data.</text>
</comment>
<dbReference type="Proteomes" id="UP000316092">
    <property type="component" value="Unassembled WGS sequence"/>
</dbReference>
<evidence type="ECO:0000256" key="1">
    <source>
        <dbReference type="ARBA" id="ARBA00023125"/>
    </source>
</evidence>
<accession>A0A553V2P9</accession>
<dbReference type="AlphaFoldDB" id="A0A553V2P9"/>